<sequence>MKKKTLKAQFEKTRAEKAKRKPQNNDAEEGEESDSNGPLSSIRVSKQFMIEKGLYPYQGAMPGSLAPLIQAFRWKRFFRCVTSIKPEVVKLFYKGYINKEEHYVMVKGQKI</sequence>
<comment type="caution">
    <text evidence="2">The sequence shown here is derived from an EMBL/GenBank/DDBJ whole genome shotgun (WGS) entry which is preliminary data.</text>
</comment>
<evidence type="ECO:0000256" key="1">
    <source>
        <dbReference type="SAM" id="MobiDB-lite"/>
    </source>
</evidence>
<evidence type="ECO:0000313" key="2">
    <source>
        <dbReference type="EMBL" id="TYJ99631.1"/>
    </source>
</evidence>
<dbReference type="AlphaFoldDB" id="A0A5D3BLM8"/>
<organism evidence="2 3">
    <name type="scientific">Cucumis melo var. makuwa</name>
    <name type="common">Oriental melon</name>
    <dbReference type="NCBI Taxonomy" id="1194695"/>
    <lineage>
        <taxon>Eukaryota</taxon>
        <taxon>Viridiplantae</taxon>
        <taxon>Streptophyta</taxon>
        <taxon>Embryophyta</taxon>
        <taxon>Tracheophyta</taxon>
        <taxon>Spermatophyta</taxon>
        <taxon>Magnoliopsida</taxon>
        <taxon>eudicotyledons</taxon>
        <taxon>Gunneridae</taxon>
        <taxon>Pentapetalae</taxon>
        <taxon>rosids</taxon>
        <taxon>fabids</taxon>
        <taxon>Cucurbitales</taxon>
        <taxon>Cucurbitaceae</taxon>
        <taxon>Benincaseae</taxon>
        <taxon>Cucumis</taxon>
    </lineage>
</organism>
<name>A0A5D3BLM8_CUCMM</name>
<protein>
    <submittedName>
        <fullName evidence="2">Uncharacterized protein</fullName>
    </submittedName>
</protein>
<feature type="region of interest" description="Disordered" evidence="1">
    <location>
        <begin position="1"/>
        <end position="40"/>
    </location>
</feature>
<dbReference type="EMBL" id="SSTD01017617">
    <property type="protein sequence ID" value="TYJ99631.1"/>
    <property type="molecule type" value="Genomic_DNA"/>
</dbReference>
<dbReference type="Proteomes" id="UP000321947">
    <property type="component" value="Unassembled WGS sequence"/>
</dbReference>
<evidence type="ECO:0000313" key="3">
    <source>
        <dbReference type="Proteomes" id="UP000321947"/>
    </source>
</evidence>
<gene>
    <name evidence="2" type="ORF">E5676_scaffold562G00010</name>
</gene>
<accession>A0A5D3BLM8</accession>
<proteinExistence type="predicted"/>
<reference evidence="2 3" key="1">
    <citation type="submission" date="2019-08" db="EMBL/GenBank/DDBJ databases">
        <title>Draft genome sequences of two oriental melons (Cucumis melo L. var makuwa).</title>
        <authorList>
            <person name="Kwon S.-Y."/>
        </authorList>
    </citation>
    <scope>NUCLEOTIDE SEQUENCE [LARGE SCALE GENOMIC DNA]</scope>
    <source>
        <strain evidence="3">cv. Chang Bougi</strain>
        <tissue evidence="2">Leaf</tissue>
    </source>
</reference>